<reference evidence="1 2" key="1">
    <citation type="submission" date="2023-07" db="EMBL/GenBank/DDBJ databases">
        <title>Genomic Encyclopedia of Type Strains, Phase IV (KMG-IV): sequencing the most valuable type-strain genomes for metagenomic binning, comparative biology and taxonomic classification.</title>
        <authorList>
            <person name="Goeker M."/>
        </authorList>
    </citation>
    <scope>NUCLEOTIDE SEQUENCE [LARGE SCALE GENOMIC DNA]</scope>
    <source>
        <strain evidence="1 2">DSM 14914</strain>
    </source>
</reference>
<name>A0ABU0KSF3_9BACL</name>
<dbReference type="Proteomes" id="UP001242811">
    <property type="component" value="Unassembled WGS sequence"/>
</dbReference>
<proteinExistence type="predicted"/>
<sequence>MARPQAVPSKARIFRRNRVSCASSSPQSTPASYSTVDWCRNEGLPQYNARHNERFHYYNNVEGSQKGMILMGKAMTDLCKPDLYDLFNLHAKARGELVDTANQADAIFSLERGITPFDIELIMAEYVV</sequence>
<dbReference type="EMBL" id="JAUSWA010000002">
    <property type="protein sequence ID" value="MDQ0492367.1"/>
    <property type="molecule type" value="Genomic_DNA"/>
</dbReference>
<evidence type="ECO:0000313" key="2">
    <source>
        <dbReference type="Proteomes" id="UP001242811"/>
    </source>
</evidence>
<keyword evidence="2" id="KW-1185">Reference proteome</keyword>
<protein>
    <submittedName>
        <fullName evidence="1">Uncharacterized protein</fullName>
    </submittedName>
</protein>
<accession>A0ABU0KSF3</accession>
<evidence type="ECO:0000313" key="1">
    <source>
        <dbReference type="EMBL" id="MDQ0492367.1"/>
    </source>
</evidence>
<comment type="caution">
    <text evidence="1">The sequence shown here is derived from an EMBL/GenBank/DDBJ whole genome shotgun (WGS) entry which is preliminary data.</text>
</comment>
<organism evidence="1 2">
    <name type="scientific">Paenibacillus brasilensis</name>
    <dbReference type="NCBI Taxonomy" id="128574"/>
    <lineage>
        <taxon>Bacteria</taxon>
        <taxon>Bacillati</taxon>
        <taxon>Bacillota</taxon>
        <taxon>Bacilli</taxon>
        <taxon>Bacillales</taxon>
        <taxon>Paenibacillaceae</taxon>
        <taxon>Paenibacillus</taxon>
    </lineage>
</organism>
<gene>
    <name evidence="1" type="ORF">QOZ95_000514</name>
</gene>